<evidence type="ECO:0000313" key="1">
    <source>
        <dbReference type="EMBL" id="KAG0451391.1"/>
    </source>
</evidence>
<accession>A0A835U9R7</accession>
<feature type="non-terminal residue" evidence="1">
    <location>
        <position position="53"/>
    </location>
</feature>
<reference evidence="1 2" key="1">
    <citation type="journal article" date="2020" name="Nat. Food">
        <title>A phased Vanilla planifolia genome enables genetic improvement of flavour and production.</title>
        <authorList>
            <person name="Hasing T."/>
            <person name="Tang H."/>
            <person name="Brym M."/>
            <person name="Khazi F."/>
            <person name="Huang T."/>
            <person name="Chambers A.H."/>
        </authorList>
    </citation>
    <scope>NUCLEOTIDE SEQUENCE [LARGE SCALE GENOMIC DNA]</scope>
    <source>
        <tissue evidence="1">Leaf</tissue>
    </source>
</reference>
<dbReference type="OrthoDB" id="1927254at2759"/>
<organism evidence="1 2">
    <name type="scientific">Vanilla planifolia</name>
    <name type="common">Vanilla</name>
    <dbReference type="NCBI Taxonomy" id="51239"/>
    <lineage>
        <taxon>Eukaryota</taxon>
        <taxon>Viridiplantae</taxon>
        <taxon>Streptophyta</taxon>
        <taxon>Embryophyta</taxon>
        <taxon>Tracheophyta</taxon>
        <taxon>Spermatophyta</taxon>
        <taxon>Magnoliopsida</taxon>
        <taxon>Liliopsida</taxon>
        <taxon>Asparagales</taxon>
        <taxon>Orchidaceae</taxon>
        <taxon>Vanilloideae</taxon>
        <taxon>Vanilleae</taxon>
        <taxon>Vanilla</taxon>
    </lineage>
</organism>
<dbReference type="Proteomes" id="UP000636800">
    <property type="component" value="Unassembled WGS sequence"/>
</dbReference>
<evidence type="ECO:0000313" key="2">
    <source>
        <dbReference type="Proteomes" id="UP000636800"/>
    </source>
</evidence>
<sequence>MLQLGEVSDEAFHFIAAALSSLPALQKCHGGGRFGWRRARDEWVIGLWTQCVG</sequence>
<comment type="caution">
    <text evidence="1">The sequence shown here is derived from an EMBL/GenBank/DDBJ whole genome shotgun (WGS) entry which is preliminary data.</text>
</comment>
<dbReference type="EMBL" id="JADCNL010000061">
    <property type="protein sequence ID" value="KAG0451391.1"/>
    <property type="molecule type" value="Genomic_DNA"/>
</dbReference>
<dbReference type="AlphaFoldDB" id="A0A835U9R7"/>
<name>A0A835U9R7_VANPL</name>
<keyword evidence="2" id="KW-1185">Reference proteome</keyword>
<gene>
    <name evidence="1" type="ORF">HPP92_026443</name>
</gene>
<protein>
    <submittedName>
        <fullName evidence="1">Uncharacterized protein</fullName>
    </submittedName>
</protein>
<proteinExistence type="predicted"/>